<dbReference type="Pfam" id="PF10320">
    <property type="entry name" value="7TM_GPCR_Srsx"/>
    <property type="match status" value="1"/>
</dbReference>
<dbReference type="GO" id="GO:0016020">
    <property type="term" value="C:membrane"/>
    <property type="evidence" value="ECO:0007669"/>
    <property type="project" value="UniProtKB-SubCell"/>
</dbReference>
<name>A0A915NWI3_9BILA</name>
<feature type="transmembrane region" description="Helical" evidence="5">
    <location>
        <begin position="23"/>
        <end position="47"/>
    </location>
</feature>
<accession>A0A915NWI3</accession>
<dbReference type="InterPro" id="IPR000276">
    <property type="entry name" value="GPCR_Rhodpsn"/>
</dbReference>
<sequence length="424" mass="48529">MNSTINLTEPINPLFIEYGKNKYYQLCLYLSAWIFAGIGFIGIIFNLSVCIVTAKYRKYYLTLKCNTGFLLALASFFEIFHQSGHLIFLIKIIFFGMDFIPYKQAILIHTPSLFGFFGAVFMLVSLSVDRLLAVIIPITKYYLTLKCNTGFLIALASFFEIFHQSGHLIFLIKIIFFGMDFIPYKQAILIHTSTLFGFFGTVFMLVTLSVDRLLAVLIPITYRNLKQFYYISLHVFIILLHIIYGMFIMNMAKISTPNWMISGGLGDLFTPPLFIMNMLYYSNVCIMFTAIIVYLIVGILIKFKIEVKDERIKKMYLSLFLIVFVNIGGYFICSLFIALLLLSIVELTPVNIWVFSNITAIFLNIAAASIGPILYFNSGEYRIAFKRAFDDVKKLLKLNKSGVSTINVVIYNNQKEMKITPVSK</sequence>
<dbReference type="InterPro" id="IPR017452">
    <property type="entry name" value="GPCR_Rhodpsn_7TM"/>
</dbReference>
<evidence type="ECO:0000256" key="5">
    <source>
        <dbReference type="SAM" id="Phobius"/>
    </source>
</evidence>
<dbReference type="Gene3D" id="1.20.1070.10">
    <property type="entry name" value="Rhodopsin 7-helix transmembrane proteins"/>
    <property type="match status" value="1"/>
</dbReference>
<dbReference type="InterPro" id="IPR019424">
    <property type="entry name" value="7TM_GPCR_Srsx"/>
</dbReference>
<feature type="transmembrane region" description="Helical" evidence="5">
    <location>
        <begin position="286"/>
        <end position="303"/>
    </location>
</feature>
<dbReference type="SUPFAM" id="SSF81321">
    <property type="entry name" value="Family A G protein-coupled receptor-like"/>
    <property type="match status" value="2"/>
</dbReference>
<keyword evidence="7" id="KW-1185">Reference proteome</keyword>
<dbReference type="InterPro" id="IPR047130">
    <property type="entry name" value="7TM_GPCR_Srsx_nematod"/>
</dbReference>
<feature type="transmembrane region" description="Helical" evidence="5">
    <location>
        <begin position="113"/>
        <end position="138"/>
    </location>
</feature>
<dbReference type="GO" id="GO:0004930">
    <property type="term" value="F:G protein-coupled receptor activity"/>
    <property type="evidence" value="ECO:0007669"/>
    <property type="project" value="InterPro"/>
</dbReference>
<feature type="transmembrane region" description="Helical" evidence="5">
    <location>
        <begin position="188"/>
        <end position="208"/>
    </location>
</feature>
<dbReference type="PANTHER" id="PTHR23360">
    <property type="entry name" value="G-PROTEIN COUPLED RECEPTORS FAMILY 1 PROFILE DOMAIN-CONTAINING PROTEIN-RELATED"/>
    <property type="match status" value="1"/>
</dbReference>
<proteinExistence type="predicted"/>
<evidence type="ECO:0000256" key="3">
    <source>
        <dbReference type="ARBA" id="ARBA00022989"/>
    </source>
</evidence>
<dbReference type="WBParaSite" id="scf7180000420956.g5997">
    <property type="protein sequence ID" value="scf7180000420956.g5997"/>
    <property type="gene ID" value="scf7180000420956.g5997"/>
</dbReference>
<dbReference type="Proteomes" id="UP000887560">
    <property type="component" value="Unplaced"/>
</dbReference>
<protein>
    <submittedName>
        <fullName evidence="8">G-protein coupled receptors family 1 profile domain-containing protein</fullName>
    </submittedName>
</protein>
<dbReference type="SMART" id="SM01381">
    <property type="entry name" value="7TM_GPCR_Srsx"/>
    <property type="match status" value="1"/>
</dbReference>
<evidence type="ECO:0000313" key="7">
    <source>
        <dbReference type="Proteomes" id="UP000887560"/>
    </source>
</evidence>
<dbReference type="AlphaFoldDB" id="A0A915NWI3"/>
<organism evidence="7 8">
    <name type="scientific">Meloidogyne floridensis</name>
    <dbReference type="NCBI Taxonomy" id="298350"/>
    <lineage>
        <taxon>Eukaryota</taxon>
        <taxon>Metazoa</taxon>
        <taxon>Ecdysozoa</taxon>
        <taxon>Nematoda</taxon>
        <taxon>Chromadorea</taxon>
        <taxon>Rhabditida</taxon>
        <taxon>Tylenchina</taxon>
        <taxon>Tylenchomorpha</taxon>
        <taxon>Tylenchoidea</taxon>
        <taxon>Meloidogynidae</taxon>
        <taxon>Meloidogyninae</taxon>
        <taxon>Meloidogyne</taxon>
    </lineage>
</organism>
<evidence type="ECO:0000256" key="4">
    <source>
        <dbReference type="ARBA" id="ARBA00023136"/>
    </source>
</evidence>
<evidence type="ECO:0000259" key="6">
    <source>
        <dbReference type="PROSITE" id="PS50262"/>
    </source>
</evidence>
<feature type="transmembrane region" description="Helical" evidence="5">
    <location>
        <begin position="315"/>
        <end position="344"/>
    </location>
</feature>
<reference evidence="8" key="1">
    <citation type="submission" date="2022-11" db="UniProtKB">
        <authorList>
            <consortium name="WormBaseParasite"/>
        </authorList>
    </citation>
    <scope>IDENTIFICATION</scope>
</reference>
<dbReference type="PROSITE" id="PS50262">
    <property type="entry name" value="G_PROTEIN_RECEP_F1_2"/>
    <property type="match status" value="1"/>
</dbReference>
<dbReference type="PANTHER" id="PTHR23360:SF5">
    <property type="entry name" value="G-PROTEIN COUPLED RECEPTORS FAMILY 1 PROFILE DOMAIN-CONTAINING PROTEIN"/>
    <property type="match status" value="1"/>
</dbReference>
<feature type="transmembrane region" description="Helical" evidence="5">
    <location>
        <begin position="350"/>
        <end position="376"/>
    </location>
</feature>
<keyword evidence="2 5" id="KW-0812">Transmembrane</keyword>
<evidence type="ECO:0000256" key="2">
    <source>
        <dbReference type="ARBA" id="ARBA00022692"/>
    </source>
</evidence>
<keyword evidence="4 5" id="KW-0472">Membrane</keyword>
<feature type="transmembrane region" description="Helical" evidence="5">
    <location>
        <begin position="150"/>
        <end position="176"/>
    </location>
</feature>
<keyword evidence="3 5" id="KW-1133">Transmembrane helix</keyword>
<feature type="transmembrane region" description="Helical" evidence="5">
    <location>
        <begin position="228"/>
        <end position="247"/>
    </location>
</feature>
<evidence type="ECO:0000256" key="1">
    <source>
        <dbReference type="ARBA" id="ARBA00004370"/>
    </source>
</evidence>
<evidence type="ECO:0000313" key="8">
    <source>
        <dbReference type="WBParaSite" id="scf7180000420956.g5997"/>
    </source>
</evidence>
<feature type="domain" description="G-protein coupled receptors family 1 profile" evidence="6">
    <location>
        <begin position="118"/>
        <end position="375"/>
    </location>
</feature>
<comment type="subcellular location">
    <subcellularLocation>
        <location evidence="1">Membrane</location>
    </subcellularLocation>
</comment>